<evidence type="ECO:0000256" key="2">
    <source>
        <dbReference type="ARBA" id="ARBA00005814"/>
    </source>
</evidence>
<protein>
    <submittedName>
        <fullName evidence="14">White-brown complex 30</fullName>
    </submittedName>
</protein>
<dbReference type="PROSITE" id="PS50893">
    <property type="entry name" value="ABC_TRANSPORTER_2"/>
    <property type="match status" value="1"/>
</dbReference>
<feature type="domain" description="ABC transporter" evidence="13">
    <location>
        <begin position="352"/>
        <end position="594"/>
    </location>
</feature>
<dbReference type="InterPro" id="IPR027417">
    <property type="entry name" value="P-loop_NTPase"/>
</dbReference>
<feature type="chain" id="PRO_5015159366" evidence="11">
    <location>
        <begin position="33"/>
        <end position="1662"/>
    </location>
</feature>
<dbReference type="SMART" id="SM00382">
    <property type="entry name" value="AAA"/>
    <property type="match status" value="1"/>
</dbReference>
<feature type="compositionally biased region" description="Low complexity" evidence="9">
    <location>
        <begin position="804"/>
        <end position="816"/>
    </location>
</feature>
<feature type="transmembrane region" description="Helical" evidence="10">
    <location>
        <begin position="947"/>
        <end position="966"/>
    </location>
</feature>
<comment type="caution">
    <text evidence="14">The sequence shown here is derived from an EMBL/GenBank/DDBJ whole genome shotgun (WGS) entry which is preliminary data.</text>
</comment>
<dbReference type="Proteomes" id="UP000239649">
    <property type="component" value="Unassembled WGS sequence"/>
</dbReference>
<dbReference type="FunFam" id="3.40.50.300:FF:000367">
    <property type="entry name" value="ABC transporter G family member 24"/>
    <property type="match status" value="1"/>
</dbReference>
<comment type="subcellular location">
    <subcellularLocation>
        <location evidence="1">Membrane</location>
        <topology evidence="1">Multi-pass membrane protein</topology>
    </subcellularLocation>
</comment>
<dbReference type="SUPFAM" id="SSF52540">
    <property type="entry name" value="P-loop containing nucleoside triphosphate hydrolases"/>
    <property type="match status" value="1"/>
</dbReference>
<keyword evidence="11" id="KW-0732">Signal</keyword>
<evidence type="ECO:0000256" key="7">
    <source>
        <dbReference type="ARBA" id="ARBA00022989"/>
    </source>
</evidence>
<evidence type="ECO:0000259" key="12">
    <source>
        <dbReference type="PROSITE" id="PS50222"/>
    </source>
</evidence>
<feature type="transmembrane region" description="Helical" evidence="10">
    <location>
        <begin position="1016"/>
        <end position="1041"/>
    </location>
</feature>
<dbReference type="GO" id="GO:0016020">
    <property type="term" value="C:membrane"/>
    <property type="evidence" value="ECO:0007669"/>
    <property type="project" value="UniProtKB-SubCell"/>
</dbReference>
<evidence type="ECO:0000256" key="10">
    <source>
        <dbReference type="SAM" id="Phobius"/>
    </source>
</evidence>
<dbReference type="GO" id="GO:0016887">
    <property type="term" value="F:ATP hydrolysis activity"/>
    <property type="evidence" value="ECO:0007669"/>
    <property type="project" value="InterPro"/>
</dbReference>
<evidence type="ECO:0000256" key="1">
    <source>
        <dbReference type="ARBA" id="ARBA00004141"/>
    </source>
</evidence>
<dbReference type="InterPro" id="IPR003439">
    <property type="entry name" value="ABC_transporter-like_ATP-bd"/>
</dbReference>
<reference evidence="14 15" key="1">
    <citation type="journal article" date="2018" name="Plant J.">
        <title>Genome sequences of Chlorella sorokiniana UTEX 1602 and Micractinium conductrix SAG 241.80: implications to maltose excretion by a green alga.</title>
        <authorList>
            <person name="Arriola M.B."/>
            <person name="Velmurugan N."/>
            <person name="Zhang Y."/>
            <person name="Plunkett M.H."/>
            <person name="Hondzo H."/>
            <person name="Barney B.M."/>
        </authorList>
    </citation>
    <scope>NUCLEOTIDE SEQUENCE [LARGE SCALE GENOMIC DNA]</scope>
    <source>
        <strain evidence="14 15">SAG 241.80</strain>
    </source>
</reference>
<dbReference type="PANTHER" id="PTHR48041:SF91">
    <property type="entry name" value="ABC TRANSPORTER G FAMILY MEMBER 28"/>
    <property type="match status" value="1"/>
</dbReference>
<feature type="compositionally biased region" description="Low complexity" evidence="9">
    <location>
        <begin position="824"/>
        <end position="835"/>
    </location>
</feature>
<feature type="signal peptide" evidence="11">
    <location>
        <begin position="1"/>
        <end position="32"/>
    </location>
</feature>
<dbReference type="PROSITE" id="PS00211">
    <property type="entry name" value="ABC_TRANSPORTER_1"/>
    <property type="match status" value="1"/>
</dbReference>
<dbReference type="InterPro" id="IPR002048">
    <property type="entry name" value="EF_hand_dom"/>
</dbReference>
<keyword evidence="6" id="KW-0067">ATP-binding</keyword>
<dbReference type="Pfam" id="PF19055">
    <property type="entry name" value="ABC2_membrane_7"/>
    <property type="match status" value="2"/>
</dbReference>
<dbReference type="PANTHER" id="PTHR48041">
    <property type="entry name" value="ABC TRANSPORTER G FAMILY MEMBER 28"/>
    <property type="match status" value="1"/>
</dbReference>
<feature type="compositionally biased region" description="Polar residues" evidence="9">
    <location>
        <begin position="1411"/>
        <end position="1422"/>
    </location>
</feature>
<evidence type="ECO:0000256" key="9">
    <source>
        <dbReference type="SAM" id="MobiDB-lite"/>
    </source>
</evidence>
<feature type="transmembrane region" description="Helical" evidence="10">
    <location>
        <begin position="1081"/>
        <end position="1099"/>
    </location>
</feature>
<evidence type="ECO:0000313" key="14">
    <source>
        <dbReference type="EMBL" id="PSC69604.1"/>
    </source>
</evidence>
<evidence type="ECO:0000256" key="3">
    <source>
        <dbReference type="ARBA" id="ARBA00022448"/>
    </source>
</evidence>
<comment type="similarity">
    <text evidence="2">Belongs to the ABC transporter superfamily. ABCG family. Eye pigment precursor importer (TC 3.A.1.204) subfamily.</text>
</comment>
<gene>
    <name evidence="14" type="ORF">C2E20_6899</name>
</gene>
<keyword evidence="15" id="KW-1185">Reference proteome</keyword>
<feature type="region of interest" description="Disordered" evidence="9">
    <location>
        <begin position="792"/>
        <end position="883"/>
    </location>
</feature>
<evidence type="ECO:0000256" key="8">
    <source>
        <dbReference type="ARBA" id="ARBA00023136"/>
    </source>
</evidence>
<evidence type="ECO:0000256" key="6">
    <source>
        <dbReference type="ARBA" id="ARBA00022840"/>
    </source>
</evidence>
<name>A0A2P6V692_9CHLO</name>
<keyword evidence="7 10" id="KW-1133">Transmembrane helix</keyword>
<accession>A0A2P6V692</accession>
<dbReference type="InterPro" id="IPR043926">
    <property type="entry name" value="ABCG_dom"/>
</dbReference>
<dbReference type="EMBL" id="LHPF02000025">
    <property type="protein sequence ID" value="PSC69604.1"/>
    <property type="molecule type" value="Genomic_DNA"/>
</dbReference>
<dbReference type="InterPro" id="IPR011992">
    <property type="entry name" value="EF-hand-dom_pair"/>
</dbReference>
<dbReference type="OrthoDB" id="1720926at2759"/>
<feature type="domain" description="EF-hand" evidence="12">
    <location>
        <begin position="660"/>
        <end position="695"/>
    </location>
</feature>
<dbReference type="InterPro" id="IPR003593">
    <property type="entry name" value="AAA+_ATPase"/>
</dbReference>
<dbReference type="Gene3D" id="3.40.50.300">
    <property type="entry name" value="P-loop containing nucleotide triphosphate hydrolases"/>
    <property type="match status" value="1"/>
</dbReference>
<organism evidence="14 15">
    <name type="scientific">Micractinium conductrix</name>
    <dbReference type="NCBI Taxonomy" id="554055"/>
    <lineage>
        <taxon>Eukaryota</taxon>
        <taxon>Viridiplantae</taxon>
        <taxon>Chlorophyta</taxon>
        <taxon>core chlorophytes</taxon>
        <taxon>Trebouxiophyceae</taxon>
        <taxon>Chlorellales</taxon>
        <taxon>Chlorellaceae</taxon>
        <taxon>Chlorella clade</taxon>
        <taxon>Micractinium</taxon>
    </lineage>
</organism>
<evidence type="ECO:0000313" key="15">
    <source>
        <dbReference type="Proteomes" id="UP000239649"/>
    </source>
</evidence>
<dbReference type="GO" id="GO:0140359">
    <property type="term" value="F:ABC-type transporter activity"/>
    <property type="evidence" value="ECO:0007669"/>
    <property type="project" value="InterPro"/>
</dbReference>
<keyword evidence="3" id="KW-0813">Transport</keyword>
<feature type="transmembrane region" description="Helical" evidence="10">
    <location>
        <begin position="978"/>
        <end position="1004"/>
    </location>
</feature>
<feature type="region of interest" description="Disordered" evidence="9">
    <location>
        <begin position="1396"/>
        <end position="1465"/>
    </location>
</feature>
<feature type="compositionally biased region" description="Polar residues" evidence="9">
    <location>
        <begin position="840"/>
        <end position="849"/>
    </location>
</feature>
<evidence type="ECO:0000256" key="11">
    <source>
        <dbReference type="SAM" id="SignalP"/>
    </source>
</evidence>
<feature type="compositionally biased region" description="Low complexity" evidence="9">
    <location>
        <begin position="1396"/>
        <end position="1410"/>
    </location>
</feature>
<dbReference type="SUPFAM" id="SSF47473">
    <property type="entry name" value="EF-hand"/>
    <property type="match status" value="1"/>
</dbReference>
<dbReference type="CDD" id="cd03213">
    <property type="entry name" value="ABCG_EPDR"/>
    <property type="match status" value="1"/>
</dbReference>
<evidence type="ECO:0000259" key="13">
    <source>
        <dbReference type="PROSITE" id="PS50893"/>
    </source>
</evidence>
<dbReference type="GO" id="GO:0005509">
    <property type="term" value="F:calcium ion binding"/>
    <property type="evidence" value="ECO:0007669"/>
    <property type="project" value="InterPro"/>
</dbReference>
<dbReference type="InterPro" id="IPR017871">
    <property type="entry name" value="ABC_transporter-like_CS"/>
</dbReference>
<dbReference type="GO" id="GO:0005524">
    <property type="term" value="F:ATP binding"/>
    <property type="evidence" value="ECO:0007669"/>
    <property type="project" value="UniProtKB-KW"/>
</dbReference>
<keyword evidence="4 10" id="KW-0812">Transmembrane</keyword>
<feature type="transmembrane region" description="Helical" evidence="10">
    <location>
        <begin position="1053"/>
        <end position="1074"/>
    </location>
</feature>
<evidence type="ECO:0000256" key="4">
    <source>
        <dbReference type="ARBA" id="ARBA00022692"/>
    </source>
</evidence>
<evidence type="ECO:0000256" key="5">
    <source>
        <dbReference type="ARBA" id="ARBA00022741"/>
    </source>
</evidence>
<dbReference type="PROSITE" id="PS50222">
    <property type="entry name" value="EF_HAND_2"/>
    <property type="match status" value="1"/>
</dbReference>
<sequence>MPPPLTSTWRRASLSLTIALATWALVSQPAAAAAVEPCPTDPRRVRRVPEDCPCLPVNGTEFGGCDSGYVCAQSWDARGPRVTTQVESTRRLLATGAGDAGAGATLFPDPTDSAAGGGFTCQACVYGQLCPRGSALPPLDHPALQIALAALACPAGYYCPTPTDVQVCPPAFFCPPSTVTPLTCNMTALMEEAPTLKLASKQATVMERVYLLGHALQGNTCPVNASDPSTLCPEGYYCPEPSQKLLCPAGSFCPKGSLMPQRCPVMTACPEGASAADLSFSGFVILGVLVLVLWLAYALIRAAITHNQRRLARQHEAQDRVARLLRPLFGGDDRGGVPRFRAFRAVRPRLTLAFENLGLELHDGRRILSGVTGRFEHSRMTAILGPSGAGKSTFLTVLLGKAGGMGSPQGRVLVNGREMQLHSLQAITGFVPQEDVVHEDLTVRENLAYSARLRLAAAKPARDKAALVEDCIDLLQLRHVQHQVVGTAERRGISGGQRKRVSIGIELVAKPSLLFMDEPTSGLDSTAAADILGALSHMARLGCTIVAVVHQPRFSIFRMFDDTLLLGKGGRLVYCGPSRLAVPYLESLGFVVPPNENPADFAMDVLSGSVPRSDGRPSPAGELPSLWLSHGRAWVGVHSKMTPKEKDVPAQQQHAWVDPEQLQLLDEAFDREDSDGDGALDSAGLLRLLHRLGMEPGQQHTQRGAAALMAELAVPRTGLLPKPAFLQYLQNGGRAGSGAHAVSDADNRRRNETLYRVYSIEQYTLASALAELSSAAITPGLLRAGAAPSLSEMAAAHHHQQVTEAGAAGGDASSGSEGAGGGAEAAPVEAAPSSDGGAQRTASDASSPASIKHLDLSHPSGSFNAGGAGGSTPTMSRAPSRTHRVPVQAALVVDVPRPLPEKARGLLGWLGLSSGTPLRVTPGTAVQYGLLVFRSGIKWARNWPSKMLELLLLMFAAVVCGLMHGSGGDEWKVRGNSAMIFLTLAVLTGATSLSLFGFGARLIWWREQERGVRSVSYFMAATCIQMIDVAVQPAVFLSIYASMTLPAMPWAQLYAVGVGVAWYSMSLGALMSIVVPPSSSLMATVSLLMIAGGMLNGVSPNYRDMAPALRGLTALSYNRWAVELVAIQSFSHFPEWKWPATKASMIHAGYCGLDSVGSLPSDPAAMAAVDSRRLLDIADYCANNVANGVIVLAALGTILRLGAALALAFCPRGLRLEPAVAAVARWLLPRRRRRRGARARDDYARLLASPAAFLPSPALAQNLFGAGPSPALHKAAFAVQDGRLSFDMLLAEAEGAEGGQGPSALEGMPTSEAPRPALVTARSASQLEFAPAKPAPAPADLARAVAAKVVAAKEAEAAALVAGVAAKYGLPADYAKAEDTIKAVWAEPRVEASRASSAADAAAAKSSPTAMTQQPASQQQLTCGEEPTLADAAKGSSDHVSCDEEAGQQATSSLKPLQPEGSLKRPLQAAPSFSFRAPAPDALPTAAAAALKKRRVQHGCDLRRMRELEAQVQLVRQQGYGLKAQLHQAETQHEAAVLENEQLWNALLHIHASLRAAHAAIIKQQVAIHAAAVAAALPIPQPRAAEPSPLLFGSLFSPDANDLAMFISPAKHSGGSAAAAAANKPRKLFLEEEGSKAALGVRPGLPGGGDMELSPALWVHAA</sequence>
<keyword evidence="5" id="KW-0547">Nucleotide-binding</keyword>
<dbReference type="Pfam" id="PF00005">
    <property type="entry name" value="ABC_tran"/>
    <property type="match status" value="1"/>
</dbReference>
<proteinExistence type="inferred from homology"/>
<feature type="transmembrane region" description="Helical" evidence="10">
    <location>
        <begin position="278"/>
        <end position="300"/>
    </location>
</feature>
<feature type="transmembrane region" description="Helical" evidence="10">
    <location>
        <begin position="1189"/>
        <end position="1210"/>
    </location>
</feature>
<dbReference type="InterPro" id="IPR050352">
    <property type="entry name" value="ABCG_transporters"/>
</dbReference>
<keyword evidence="8 10" id="KW-0472">Membrane</keyword>